<evidence type="ECO:0000313" key="2">
    <source>
        <dbReference type="Proteomes" id="UP000469545"/>
    </source>
</evidence>
<evidence type="ECO:0000313" key="1">
    <source>
        <dbReference type="EMBL" id="NEB15612.1"/>
    </source>
</evidence>
<proteinExistence type="predicted"/>
<feature type="non-terminal residue" evidence="1">
    <location>
        <position position="1"/>
    </location>
</feature>
<keyword evidence="2" id="KW-1185">Reference proteome</keyword>
<protein>
    <submittedName>
        <fullName evidence="1">Uncharacterized protein</fullName>
    </submittedName>
</protein>
<dbReference type="EMBL" id="JAAGMB010000076">
    <property type="protein sequence ID" value="NEB15612.1"/>
    <property type="molecule type" value="Genomic_DNA"/>
</dbReference>
<dbReference type="Proteomes" id="UP000469545">
    <property type="component" value="Unassembled WGS sequence"/>
</dbReference>
<comment type="caution">
    <text evidence="1">The sequence shown here is derived from an EMBL/GenBank/DDBJ whole genome shotgun (WGS) entry which is preliminary data.</text>
</comment>
<reference evidence="1 2" key="1">
    <citation type="submission" date="2020-01" db="EMBL/GenBank/DDBJ databases">
        <title>Insect and environment-associated Actinomycetes.</title>
        <authorList>
            <person name="Currrie C."/>
            <person name="Chevrette M."/>
            <person name="Carlson C."/>
            <person name="Stubbendieck R."/>
            <person name="Wendt-Pienkowski E."/>
        </authorList>
    </citation>
    <scope>NUCLEOTIDE SEQUENCE [LARGE SCALE GENOMIC DNA]</scope>
    <source>
        <strain evidence="1 2">SID14172</strain>
    </source>
</reference>
<organism evidence="1 2">
    <name type="scientific">Streptomyces coelicoflavus</name>
    <dbReference type="NCBI Taxonomy" id="285562"/>
    <lineage>
        <taxon>Bacteria</taxon>
        <taxon>Bacillati</taxon>
        <taxon>Actinomycetota</taxon>
        <taxon>Actinomycetes</taxon>
        <taxon>Kitasatosporales</taxon>
        <taxon>Streptomycetaceae</taxon>
        <taxon>Streptomyces</taxon>
    </lineage>
</organism>
<accession>A0A6N9UKJ6</accession>
<gene>
    <name evidence="1" type="ORF">G3I46_03640</name>
</gene>
<dbReference type="AlphaFoldDB" id="A0A6N9UKJ6"/>
<name>A0A6N9UKJ6_9ACTN</name>
<sequence>RERLVPGAQDHVADASLRRPLGDPALLGEDGWGPAPTTAFTVLRLLDFLDASPRLDLVGFTLPGRLRPREAEWVLEHAAHVDHSKMRIALR</sequence>